<dbReference type="Proteomes" id="UP001230649">
    <property type="component" value="Unassembled WGS sequence"/>
</dbReference>
<sequence length="464" mass="50127">MTVPIESSAAASRRHSATTADIKNTRAASSTSQQPTEKKSSRKDPYYGHEETARMSSRFIRATFQCPDVPPASNPPTIQPTLAHFIAYALYRTRLPHFVTLVALVYLQRLKHRYPSAKGSSGHRLFISAFMIASKVVCDDTYSNQSWCIVGQKMFALKEMNQMEREMCGYLDWQLNATAEEVEDFDRVVTGEHSNAALLAKRQAALLAQQQSREQELVRLSPSSPTSSEARPTAPLPAKRPKVVGRMETSASVIPVAASEAVAASVPTSFAPPPRVASVPSISTFAPSIDVPWSSSGYAASAADVSSTTPSRAFQASANGSTLTATRPTTRRTASSINTTRKPHFTTGFEHVPRQHVRRAGLSGGSTPFIDMPAMVTSQLHSTYRTALASDSGCLSSDDLTSSTHSSPDSQLCQTPETTFVHPVDTVDGSGRLSRSCPPRGKDETVFGAYSVYGCSDMPMPIEV</sequence>
<protein>
    <submittedName>
        <fullName evidence="1">Uncharacterized protein</fullName>
    </submittedName>
</protein>
<keyword evidence="2" id="KW-1185">Reference proteome</keyword>
<organism evidence="1 2">
    <name type="scientific">Naganishia adeliensis</name>
    <dbReference type="NCBI Taxonomy" id="92952"/>
    <lineage>
        <taxon>Eukaryota</taxon>
        <taxon>Fungi</taxon>
        <taxon>Dikarya</taxon>
        <taxon>Basidiomycota</taxon>
        <taxon>Agaricomycotina</taxon>
        <taxon>Tremellomycetes</taxon>
        <taxon>Filobasidiales</taxon>
        <taxon>Filobasidiaceae</taxon>
        <taxon>Naganishia</taxon>
    </lineage>
</organism>
<comment type="caution">
    <text evidence="1">The sequence shown here is derived from an EMBL/GenBank/DDBJ whole genome shotgun (WGS) entry which is preliminary data.</text>
</comment>
<gene>
    <name evidence="1" type="ORF">QFC20_000776</name>
</gene>
<proteinExistence type="predicted"/>
<name>A0ACC2X014_9TREE</name>
<evidence type="ECO:0000313" key="1">
    <source>
        <dbReference type="EMBL" id="KAJ9116102.1"/>
    </source>
</evidence>
<reference evidence="1" key="1">
    <citation type="submission" date="2023-04" db="EMBL/GenBank/DDBJ databases">
        <title>Draft Genome sequencing of Naganishia species isolated from polar environments using Oxford Nanopore Technology.</title>
        <authorList>
            <person name="Leo P."/>
            <person name="Venkateswaran K."/>
        </authorList>
    </citation>
    <scope>NUCLEOTIDE SEQUENCE</scope>
    <source>
        <strain evidence="1">MNA-CCFEE 5262</strain>
    </source>
</reference>
<evidence type="ECO:0000313" key="2">
    <source>
        <dbReference type="Proteomes" id="UP001230649"/>
    </source>
</evidence>
<dbReference type="EMBL" id="JASBWS010000004">
    <property type="protein sequence ID" value="KAJ9116102.1"/>
    <property type="molecule type" value="Genomic_DNA"/>
</dbReference>
<accession>A0ACC2X014</accession>